<comment type="catalytic activity">
    <reaction evidence="4 5">
        <text>ATP + (ribonucleotide)n-3'-hydroxyl + 5'-phospho-(ribonucleotide)m = (ribonucleotide)n+m + AMP + diphosphate.</text>
        <dbReference type="EC" id="6.5.1.3"/>
    </reaction>
</comment>
<dbReference type="Gene3D" id="1.10.10.1810">
    <property type="entry name" value="RNA ligase"/>
    <property type="match status" value="1"/>
</dbReference>
<feature type="domain" description="RNA ligase 2 C-terminal" evidence="7">
    <location>
        <begin position="263"/>
        <end position="319"/>
    </location>
</feature>
<dbReference type="InterPro" id="IPR041948">
    <property type="entry name" value="Rnl1/2_C_sf"/>
</dbReference>
<keyword evidence="9" id="KW-1185">Reference proteome</keyword>
<feature type="binding site" evidence="5">
    <location>
        <position position="109"/>
    </location>
    <ligand>
        <name>AMP</name>
        <dbReference type="ChEBI" id="CHEBI:456215"/>
    </ligand>
</feature>
<evidence type="ECO:0000259" key="6">
    <source>
        <dbReference type="Pfam" id="PF09414"/>
    </source>
</evidence>
<comment type="function">
    <text evidence="5">Repairs 3'-OH/5'-PO4 nicks in duplex RNA or RNA:DNA hybrid in which the broken 3'-OH strand is RNA. The nick ligation reaction entails three nucleotidyl transfer steps. In the first step, the RNA ligase reacts with ATP in the absence of nucleic acid to form a covalent ligase-AMP intermediate and release pyrophosphate. In step 2, the ligase-AMP binds to the nicked duplex nucleic acid and transfers the adenylate to the 5'-PO4 terminus to form an adenylylated nicked intermediate. In step 3, the RNA ligase directs the attack of the nick 3'-OH on the 5'-phosphoanhydride linkage, resulting in a repaired 3' - 5' phosphodiester and release of AMP.</text>
</comment>
<dbReference type="GO" id="GO:0042245">
    <property type="term" value="P:RNA repair"/>
    <property type="evidence" value="ECO:0007669"/>
    <property type="project" value="UniProtKB-UniRule"/>
</dbReference>
<keyword evidence="1 5" id="KW-0436">Ligase</keyword>
<dbReference type="EMBL" id="KM236237">
    <property type="protein sequence ID" value="AIK68176.1"/>
    <property type="molecule type" value="Genomic_DNA"/>
</dbReference>
<dbReference type="Proteomes" id="UP000201263">
    <property type="component" value="Segment"/>
</dbReference>
<dbReference type="SUPFAM" id="SSF56091">
    <property type="entry name" value="DNA ligase/mRNA capping enzyme, catalytic domain"/>
    <property type="match status" value="1"/>
</dbReference>
<evidence type="ECO:0000259" key="7">
    <source>
        <dbReference type="Pfam" id="PF18043"/>
    </source>
</evidence>
<comment type="similarity">
    <text evidence="5">Belongs to the RNA ligase 2 family.</text>
</comment>
<organism evidence="8 9">
    <name type="scientific">Citrobacter phage Miller</name>
    <dbReference type="NCBI Taxonomy" id="1527524"/>
    <lineage>
        <taxon>Viruses</taxon>
        <taxon>Duplodnaviria</taxon>
        <taxon>Heunggongvirae</taxon>
        <taxon>Uroviricota</taxon>
        <taxon>Caudoviricetes</taxon>
        <taxon>Pantevenvirales</taxon>
        <taxon>Straboviridae</taxon>
        <taxon>Pseudotevenvirus</taxon>
        <taxon>Pseudotevenvirus miller</taxon>
    </lineage>
</organism>
<feature type="binding site" evidence="5">
    <location>
        <position position="232"/>
    </location>
    <ligand>
        <name>AMP</name>
        <dbReference type="ChEBI" id="CHEBI:456215"/>
    </ligand>
</feature>
<comment type="domain">
    <text evidence="5">The adenylyltransferase domain in the N-terminus performs step 1 and step 3 reactions. The C-terminus domain is required for step 2 of the ligation pathway.</text>
</comment>
<comment type="caution">
    <text evidence="5">Lacks conserved residue(s) required for the propagation of feature annotation.</text>
</comment>
<name>A0A076YPP0_9CAUD</name>
<proteinExistence type="inferred from homology"/>
<dbReference type="Gene3D" id="3.30.1490.70">
    <property type="match status" value="1"/>
</dbReference>
<dbReference type="NCBIfam" id="TIGR02307">
    <property type="entry name" value="RNA_lig_RNL2"/>
    <property type="match status" value="1"/>
</dbReference>
<dbReference type="InterPro" id="IPR040609">
    <property type="entry name" value="Rnl2_C"/>
</dbReference>
<dbReference type="RefSeq" id="YP_009097842.1">
    <property type="nucleotide sequence ID" value="NC_025414.1"/>
</dbReference>
<gene>
    <name evidence="8" type="ORF">CPTMiller_00240</name>
</gene>
<keyword evidence="5" id="KW-0692">RNA repair</keyword>
<feature type="binding site" evidence="5">
    <location>
        <position position="234"/>
    </location>
    <ligand>
        <name>AMP</name>
        <dbReference type="ChEBI" id="CHEBI:456215"/>
    </ligand>
</feature>
<evidence type="ECO:0000256" key="3">
    <source>
        <dbReference type="ARBA" id="ARBA00022840"/>
    </source>
</evidence>
<feature type="binding site" evidence="5">
    <location>
        <position position="36"/>
    </location>
    <ligand>
        <name>AMP</name>
        <dbReference type="ChEBI" id="CHEBI:456215"/>
    </ligand>
</feature>
<keyword evidence="2 5" id="KW-0547">Nucleotide-binding</keyword>
<reference evidence="8 9" key="1">
    <citation type="submission" date="2014-07" db="EMBL/GenBank/DDBJ databases">
        <title>Complete Genome of Citrobacter freundii Myophage Miller.</title>
        <authorList>
            <person name="Hwang K."/>
            <person name="Luna A.J."/>
            <person name="Hernandez A.C."/>
            <person name="Everett G.F.K."/>
        </authorList>
    </citation>
    <scope>NUCLEOTIDE SEQUENCE [LARGE SCALE GENOMIC DNA]</scope>
</reference>
<sequence>MFVKYSSLTNHYEGKFINGVIMNGLTGGVWCAREKIHGANFSLMTSDGIKVIPAKRSGEILPTEQFYGCEPVVARYAPAIRKLWEMLANVPEYKEYADVGSLEIQVYGEFAGRGVQKDVDYGEKDFYVFDIRMNGKFLPDNVVATYVVSVGLKMAPLLAYGTFDEIRALPITFDSVVNLANSGAIPAYNGVEPEFKNFMTLKDGEGENIAEGFVMKPVLPAFMPNGERVAIKCKTTKFTEKKNKQANRFNAPVELSENDKVKLDVFTCYLNENRVKSVLSKIDSANLTAKDFGRVMGLTVQDALEEIERNYGPFIEQFENPTLAKKTFTNEASSIVRANWGAILNNEF</sequence>
<dbReference type="GeneID" id="22113712"/>
<dbReference type="KEGG" id="vg:22113712"/>
<dbReference type="HAMAP" id="MF_04150">
    <property type="entry name" value="RNALIG2_T4"/>
    <property type="match status" value="1"/>
</dbReference>
<dbReference type="InterPro" id="IPR012647">
    <property type="entry name" value="RNA_lig_RNL2"/>
</dbReference>
<evidence type="ECO:0000313" key="9">
    <source>
        <dbReference type="Proteomes" id="UP000201263"/>
    </source>
</evidence>
<evidence type="ECO:0000256" key="1">
    <source>
        <dbReference type="ARBA" id="ARBA00022598"/>
    </source>
</evidence>
<feature type="active site" description="N6-AMP-lysine intermediate" evidence="5">
    <location>
        <position position="35"/>
    </location>
</feature>
<evidence type="ECO:0000256" key="5">
    <source>
        <dbReference type="HAMAP-Rule" id="MF_04150"/>
    </source>
</evidence>
<dbReference type="GO" id="GO:0046872">
    <property type="term" value="F:metal ion binding"/>
    <property type="evidence" value="ECO:0007669"/>
    <property type="project" value="UniProtKB-UniRule"/>
</dbReference>
<protein>
    <recommendedName>
        <fullName evidence="5">RNA ligase 2</fullName>
        <ecNumber evidence="5">6.5.1.3</ecNumber>
    </recommendedName>
    <alternativeName>
        <fullName evidence="5">Rnl2</fullName>
    </alternativeName>
</protein>
<feature type="domain" description="RNA ligase" evidence="6">
    <location>
        <begin position="30"/>
        <end position="233"/>
    </location>
</feature>
<evidence type="ECO:0000256" key="4">
    <source>
        <dbReference type="ARBA" id="ARBA00034038"/>
    </source>
</evidence>
<dbReference type="InterPro" id="IPR021122">
    <property type="entry name" value="RNA_ligase_dom_REL/Rnl2"/>
</dbReference>
<dbReference type="Gene3D" id="3.30.470.30">
    <property type="entry name" value="DNA ligase/mRNA capping enzyme"/>
    <property type="match status" value="1"/>
</dbReference>
<dbReference type="Pfam" id="PF18043">
    <property type="entry name" value="T4_Rnl2_C"/>
    <property type="match status" value="1"/>
</dbReference>
<accession>A0A076YPP0</accession>
<dbReference type="EC" id="6.5.1.3" evidence="5"/>
<keyword evidence="5" id="KW-0460">Magnesium</keyword>
<feature type="binding site" evidence="5">
    <location>
        <position position="56"/>
    </location>
    <ligand>
        <name>AMP</name>
        <dbReference type="ChEBI" id="CHEBI:456215"/>
    </ligand>
</feature>
<keyword evidence="5" id="KW-0479">Metal-binding</keyword>
<evidence type="ECO:0000313" key="8">
    <source>
        <dbReference type="EMBL" id="AIK68176.1"/>
    </source>
</evidence>
<comment type="cofactor">
    <cofactor evidence="5">
        <name>Mg(2+)</name>
        <dbReference type="ChEBI" id="CHEBI:18420"/>
    </cofactor>
    <cofactor evidence="5">
        <name>Mn(2+)</name>
        <dbReference type="ChEBI" id="CHEBI:29035"/>
    </cofactor>
    <text evidence="5">Binds 2 magnesium ions that may perform the catalytic activity via a two-metal mechanism.</text>
</comment>
<dbReference type="Pfam" id="PF09414">
    <property type="entry name" value="RNA_ligase"/>
    <property type="match status" value="1"/>
</dbReference>
<feature type="binding site" evidence="5">
    <location>
        <position position="211"/>
    </location>
    <ligand>
        <name>Mg(2+)</name>
        <dbReference type="ChEBI" id="CHEBI:18420"/>
        <label>1</label>
    </ligand>
</feature>
<feature type="binding site" evidence="5">
    <location>
        <position position="34"/>
    </location>
    <ligand>
        <name>AMP</name>
        <dbReference type="ChEBI" id="CHEBI:456215"/>
    </ligand>
</feature>
<dbReference type="InterPro" id="IPR044263">
    <property type="entry name" value="Rnl2_vir"/>
</dbReference>
<dbReference type="GO" id="GO:0003972">
    <property type="term" value="F:RNA ligase (ATP) activity"/>
    <property type="evidence" value="ECO:0007669"/>
    <property type="project" value="UniProtKB-UniRule"/>
</dbReference>
<feature type="binding site" evidence="5">
    <location>
        <position position="40"/>
    </location>
    <ligand>
        <name>AMP</name>
        <dbReference type="ChEBI" id="CHEBI:456215"/>
    </ligand>
</feature>
<dbReference type="GO" id="GO:0005524">
    <property type="term" value="F:ATP binding"/>
    <property type="evidence" value="ECO:0007669"/>
    <property type="project" value="UniProtKB-UniRule"/>
</dbReference>
<keyword evidence="3 5" id="KW-0067">ATP-binding</keyword>
<evidence type="ECO:0000256" key="2">
    <source>
        <dbReference type="ARBA" id="ARBA00022741"/>
    </source>
</evidence>